<evidence type="ECO:0000313" key="2">
    <source>
        <dbReference type="Proteomes" id="UP001334084"/>
    </source>
</evidence>
<organism evidence="1 2">
    <name type="scientific">Vairimorpha necatrix</name>
    <dbReference type="NCBI Taxonomy" id="6039"/>
    <lineage>
        <taxon>Eukaryota</taxon>
        <taxon>Fungi</taxon>
        <taxon>Fungi incertae sedis</taxon>
        <taxon>Microsporidia</taxon>
        <taxon>Nosematidae</taxon>
        <taxon>Vairimorpha</taxon>
    </lineage>
</organism>
<proteinExistence type="predicted"/>
<reference evidence="1" key="1">
    <citation type="journal article" date="2024" name="BMC Genomics">
        <title>Functional annotation of a divergent genome using sequence and structure-based similarity.</title>
        <authorList>
            <person name="Svedberg D."/>
            <person name="Winiger R.R."/>
            <person name="Berg A."/>
            <person name="Sharma H."/>
            <person name="Tellgren-Roth C."/>
            <person name="Debrunner-Vossbrinck B.A."/>
            <person name="Vossbrinck C.R."/>
            <person name="Barandun J."/>
        </authorList>
    </citation>
    <scope>NUCLEOTIDE SEQUENCE</scope>
    <source>
        <strain evidence="1">Illinois isolate</strain>
    </source>
</reference>
<evidence type="ECO:0000313" key="1">
    <source>
        <dbReference type="EMBL" id="WUR04288.1"/>
    </source>
</evidence>
<dbReference type="KEGG" id="vnx:VNE69_08045"/>
<sequence length="92" mass="11009">MFFYIKKPSFLDFSKKEYDNEQVKRFTVTQRAGVSNTKLIIYDDDSVYLKNGSQFFKLSESTMNKKNYVAKLEDEKLTVEENIDKKYFIHKL</sequence>
<dbReference type="AlphaFoldDB" id="A0AAX4JEL1"/>
<name>A0AAX4JEL1_9MICR</name>
<protein>
    <submittedName>
        <fullName evidence="1">SP-containing protein</fullName>
    </submittedName>
</protein>
<dbReference type="GeneID" id="90542121"/>
<gene>
    <name evidence="1" type="ORF">VNE69_08045</name>
</gene>
<dbReference type="RefSeq" id="XP_065330433.1">
    <property type="nucleotide sequence ID" value="XM_065474361.1"/>
</dbReference>
<dbReference type="EMBL" id="CP142733">
    <property type="protein sequence ID" value="WUR04288.1"/>
    <property type="molecule type" value="Genomic_DNA"/>
</dbReference>
<accession>A0AAX4JEL1</accession>
<dbReference type="Proteomes" id="UP001334084">
    <property type="component" value="Chromosome 8"/>
</dbReference>
<keyword evidence="2" id="KW-1185">Reference proteome</keyword>